<proteinExistence type="predicted"/>
<evidence type="ECO:0000259" key="4">
    <source>
        <dbReference type="Pfam" id="PF24278"/>
    </source>
</evidence>
<dbReference type="PANTHER" id="PTHR34236:SF1">
    <property type="entry name" value="DIMETHYL SULFOXIDE REDUCTASE TRANSCRIPTIONAL ACTIVATOR"/>
    <property type="match status" value="1"/>
</dbReference>
<keyword evidence="2" id="KW-0804">Transcription</keyword>
<dbReference type="Pfam" id="PF24278">
    <property type="entry name" value="HVO_0513_N"/>
    <property type="match status" value="1"/>
</dbReference>
<dbReference type="InterPro" id="IPR056493">
    <property type="entry name" value="HVO_0513_N"/>
</dbReference>
<dbReference type="PANTHER" id="PTHR34236">
    <property type="entry name" value="DIMETHYL SULFOXIDE REDUCTASE TRANSCRIPTIONAL ACTIVATOR"/>
    <property type="match status" value="1"/>
</dbReference>
<dbReference type="EMBL" id="JAHQXE010000005">
    <property type="protein sequence ID" value="MBV0903298.1"/>
    <property type="molecule type" value="Genomic_DNA"/>
</dbReference>
<gene>
    <name evidence="5" type="ORF">KTS37_16030</name>
</gene>
<name>A0AA41G2T1_9EURY</name>
<accession>A0AA41G2T1</accession>
<protein>
    <submittedName>
        <fullName evidence="5">Helix-turn-helix domain-containing protein</fullName>
    </submittedName>
</protein>
<dbReference type="Pfam" id="PF04967">
    <property type="entry name" value="HTH_10"/>
    <property type="match status" value="1"/>
</dbReference>
<dbReference type="InterPro" id="IPR007050">
    <property type="entry name" value="HTH_bacterioopsin"/>
</dbReference>
<evidence type="ECO:0000256" key="1">
    <source>
        <dbReference type="ARBA" id="ARBA00023015"/>
    </source>
</evidence>
<reference evidence="5" key="1">
    <citation type="submission" date="2021-06" db="EMBL/GenBank/DDBJ databases">
        <title>New haloarchaea isolates fom saline soil.</title>
        <authorList>
            <person name="Duran-Viseras A."/>
            <person name="Sanchez-Porro C.S."/>
            <person name="Ventosa A."/>
        </authorList>
    </citation>
    <scope>NUCLEOTIDE SEQUENCE</scope>
    <source>
        <strain evidence="5">JCM 18369</strain>
    </source>
</reference>
<dbReference type="Proteomes" id="UP001166304">
    <property type="component" value="Unassembled WGS sequence"/>
</dbReference>
<evidence type="ECO:0000256" key="2">
    <source>
        <dbReference type="ARBA" id="ARBA00023163"/>
    </source>
</evidence>
<keyword evidence="1" id="KW-0805">Transcription regulation</keyword>
<feature type="domain" description="HTH bat-type" evidence="3">
    <location>
        <begin position="141"/>
        <end position="192"/>
    </location>
</feature>
<keyword evidence="6" id="KW-1185">Reference proteome</keyword>
<feature type="domain" description="HVO-0513-like N-terminal" evidence="4">
    <location>
        <begin position="2"/>
        <end position="130"/>
    </location>
</feature>
<organism evidence="5 6">
    <name type="scientific">Haloarcula salina</name>
    <dbReference type="NCBI Taxonomy" id="1429914"/>
    <lineage>
        <taxon>Archaea</taxon>
        <taxon>Methanobacteriati</taxon>
        <taxon>Methanobacteriota</taxon>
        <taxon>Stenosarchaea group</taxon>
        <taxon>Halobacteria</taxon>
        <taxon>Halobacteriales</taxon>
        <taxon>Haloarculaceae</taxon>
        <taxon>Haloarcula</taxon>
    </lineage>
</organism>
<evidence type="ECO:0000313" key="6">
    <source>
        <dbReference type="Proteomes" id="UP001166304"/>
    </source>
</evidence>
<evidence type="ECO:0000259" key="3">
    <source>
        <dbReference type="Pfam" id="PF04967"/>
    </source>
</evidence>
<dbReference type="AlphaFoldDB" id="A0AA41G2T1"/>
<sequence>MTDSDDIERSWLVTWNLQDEGDVLRTLFYLIGDRERYEREIAAAEQTIDYDITPVHDGTFYAYVRERELEIFKRFRAAFARPSLVVVPPLAYRPHGVVDFDVVGEPADLEQVLDRLPDEISAHVSEVGEYDVQPGAPADNLTSRQREAVRAALDVGYYEVPRSGNVADVAERLGCATSTASNHLQKAEGRLVRQFVGGGSVDALDG</sequence>
<evidence type="ECO:0000313" key="5">
    <source>
        <dbReference type="EMBL" id="MBV0903298.1"/>
    </source>
</evidence>
<comment type="caution">
    <text evidence="5">The sequence shown here is derived from an EMBL/GenBank/DDBJ whole genome shotgun (WGS) entry which is preliminary data.</text>
</comment>